<feature type="transmembrane region" description="Helical" evidence="5">
    <location>
        <begin position="6"/>
        <end position="23"/>
    </location>
</feature>
<evidence type="ECO:0000313" key="6">
    <source>
        <dbReference type="EMBL" id="SFG95228.1"/>
    </source>
</evidence>
<keyword evidence="2 5" id="KW-0812">Transmembrane</keyword>
<feature type="transmembrane region" description="Helical" evidence="5">
    <location>
        <begin position="101"/>
        <end position="125"/>
    </location>
</feature>
<protein>
    <submittedName>
        <fullName evidence="6">Membrane protein required for colicin V production</fullName>
    </submittedName>
</protein>
<dbReference type="PANTHER" id="PTHR37306:SF1">
    <property type="entry name" value="COLICIN V PRODUCTION PROTEIN"/>
    <property type="match status" value="1"/>
</dbReference>
<keyword evidence="4 5" id="KW-0472">Membrane</keyword>
<sequence>METQSFVDIIIVLLLALGAYEGYRQGFLLGILGLIGFVVALILGFYFMEPAATWLGDNVDNVNLSYPLMGFLLIFFISLILIRVVGWTLKKLMDLTILGTFDSIAGIALGVVKAGFFLSLFYWFVKEFDLDFPKKWERQSELISYIEPMAPFVIDAVAPFFPPVDSTKGIVEEWVEKVKDATINR</sequence>
<keyword evidence="3 5" id="KW-1133">Transmembrane helix</keyword>
<dbReference type="GO" id="GO:0009403">
    <property type="term" value="P:toxin biosynthetic process"/>
    <property type="evidence" value="ECO:0007669"/>
    <property type="project" value="InterPro"/>
</dbReference>
<dbReference type="InterPro" id="IPR003825">
    <property type="entry name" value="Colicin-V_CvpA"/>
</dbReference>
<comment type="subcellular location">
    <subcellularLocation>
        <location evidence="1">Membrane</location>
        <topology evidence="1">Multi-pass membrane protein</topology>
    </subcellularLocation>
</comment>
<feature type="transmembrane region" description="Helical" evidence="5">
    <location>
        <begin position="68"/>
        <end position="89"/>
    </location>
</feature>
<evidence type="ECO:0000256" key="3">
    <source>
        <dbReference type="ARBA" id="ARBA00022989"/>
    </source>
</evidence>
<evidence type="ECO:0000256" key="1">
    <source>
        <dbReference type="ARBA" id="ARBA00004141"/>
    </source>
</evidence>
<accession>A0A1I2W1A8</accession>
<gene>
    <name evidence="6" type="ORF">SAMN04487988_11193</name>
</gene>
<evidence type="ECO:0000256" key="4">
    <source>
        <dbReference type="ARBA" id="ARBA00023136"/>
    </source>
</evidence>
<dbReference type="RefSeq" id="WP_177188488.1">
    <property type="nucleotide sequence ID" value="NZ_FOPC01000011.1"/>
</dbReference>
<organism evidence="6 7">
    <name type="scientific">Algoriphagus hitonicola</name>
    <dbReference type="NCBI Taxonomy" id="435880"/>
    <lineage>
        <taxon>Bacteria</taxon>
        <taxon>Pseudomonadati</taxon>
        <taxon>Bacteroidota</taxon>
        <taxon>Cytophagia</taxon>
        <taxon>Cytophagales</taxon>
        <taxon>Cyclobacteriaceae</taxon>
        <taxon>Algoriphagus</taxon>
    </lineage>
</organism>
<dbReference type="EMBL" id="FOPC01000011">
    <property type="protein sequence ID" value="SFG95228.1"/>
    <property type="molecule type" value="Genomic_DNA"/>
</dbReference>
<reference evidence="7" key="1">
    <citation type="submission" date="2016-10" db="EMBL/GenBank/DDBJ databases">
        <authorList>
            <person name="Varghese N."/>
            <person name="Submissions S."/>
        </authorList>
    </citation>
    <scope>NUCLEOTIDE SEQUENCE [LARGE SCALE GENOMIC DNA]</scope>
    <source>
        <strain evidence="7">DSM 19315</strain>
    </source>
</reference>
<evidence type="ECO:0000313" key="7">
    <source>
        <dbReference type="Proteomes" id="UP000199642"/>
    </source>
</evidence>
<keyword evidence="7" id="KW-1185">Reference proteome</keyword>
<dbReference type="AlphaFoldDB" id="A0A1I2W1A8"/>
<name>A0A1I2W1A8_9BACT</name>
<proteinExistence type="predicted"/>
<feature type="transmembrane region" description="Helical" evidence="5">
    <location>
        <begin position="28"/>
        <end position="48"/>
    </location>
</feature>
<dbReference type="PANTHER" id="PTHR37306">
    <property type="entry name" value="COLICIN V PRODUCTION PROTEIN"/>
    <property type="match status" value="1"/>
</dbReference>
<dbReference type="Pfam" id="PF02674">
    <property type="entry name" value="Colicin_V"/>
    <property type="match status" value="1"/>
</dbReference>
<dbReference type="STRING" id="435880.SAMN04487988_11193"/>
<dbReference type="Proteomes" id="UP000199642">
    <property type="component" value="Unassembled WGS sequence"/>
</dbReference>
<evidence type="ECO:0000256" key="5">
    <source>
        <dbReference type="SAM" id="Phobius"/>
    </source>
</evidence>
<dbReference type="GO" id="GO:0016020">
    <property type="term" value="C:membrane"/>
    <property type="evidence" value="ECO:0007669"/>
    <property type="project" value="UniProtKB-SubCell"/>
</dbReference>
<evidence type="ECO:0000256" key="2">
    <source>
        <dbReference type="ARBA" id="ARBA00022692"/>
    </source>
</evidence>